<reference evidence="2 3" key="1">
    <citation type="submission" date="2022-10" db="EMBL/GenBank/DDBJ databases">
        <authorList>
            <person name="Xie J."/>
            <person name="Shen N."/>
        </authorList>
    </citation>
    <scope>NUCLEOTIDE SEQUENCE [LARGE SCALE GENOMIC DNA]</scope>
    <source>
        <strain evidence="2 3">DSM 41681</strain>
    </source>
</reference>
<sequence length="262" mass="27933">MTRSFLAVTPHATPTRELLADAARRRGMAVEELSAQGGAASLRGRDGGHYYGGPAFAAYVVDDLAVSLLEPTDGWLTELPRTFTGRTVTAATLAEARALTGPAFVKPPTDKSFPAAVYPDGRALPDEVVLPPGTTVQIADVVTWTAEFRLFVLDGEVRTGSQYATYGRLDARPLAGHRYEAGALDFAAWLLAAQGESLPSGVVLDIGLIGERWAVVEANMAWFSTCYAADPAAALDVVLRSAGPAGRVSERDRPFRRRTRSG</sequence>
<protein>
    <submittedName>
        <fullName evidence="2">ATP-grasp domain-containing protein</fullName>
    </submittedName>
</protein>
<organism evidence="2 3">
    <name type="scientific">Streptomyces kunmingensis</name>
    <dbReference type="NCBI Taxonomy" id="68225"/>
    <lineage>
        <taxon>Bacteria</taxon>
        <taxon>Bacillati</taxon>
        <taxon>Actinomycetota</taxon>
        <taxon>Actinomycetes</taxon>
        <taxon>Kitasatosporales</taxon>
        <taxon>Streptomycetaceae</taxon>
        <taxon>Streptomyces</taxon>
    </lineage>
</organism>
<comment type="caution">
    <text evidence="2">The sequence shown here is derived from an EMBL/GenBank/DDBJ whole genome shotgun (WGS) entry which is preliminary data.</text>
</comment>
<evidence type="ECO:0000313" key="3">
    <source>
        <dbReference type="Proteomes" id="UP001352223"/>
    </source>
</evidence>
<gene>
    <name evidence="2" type="ORF">OKJ48_31190</name>
</gene>
<dbReference type="InterPro" id="IPR041261">
    <property type="entry name" value="R2K_2"/>
</dbReference>
<dbReference type="Pfam" id="PF18299">
    <property type="entry name" value="R2K_2"/>
    <property type="match status" value="1"/>
</dbReference>
<accession>A0ABU6CJ43</accession>
<feature type="domain" description="ATP-grasp" evidence="1">
    <location>
        <begin position="83"/>
        <end position="237"/>
    </location>
</feature>
<dbReference type="EMBL" id="JAOZYB010000316">
    <property type="protein sequence ID" value="MEB3964662.1"/>
    <property type="molecule type" value="Genomic_DNA"/>
</dbReference>
<evidence type="ECO:0000313" key="2">
    <source>
        <dbReference type="EMBL" id="MEB3964662.1"/>
    </source>
</evidence>
<proteinExistence type="predicted"/>
<name>A0ABU6CJ43_9ACTN</name>
<dbReference type="Proteomes" id="UP001352223">
    <property type="component" value="Unassembled WGS sequence"/>
</dbReference>
<dbReference type="RefSeq" id="WP_324772390.1">
    <property type="nucleotide sequence ID" value="NZ_BAAATS010000018.1"/>
</dbReference>
<keyword evidence="3" id="KW-1185">Reference proteome</keyword>
<evidence type="ECO:0000259" key="1">
    <source>
        <dbReference type="Pfam" id="PF18299"/>
    </source>
</evidence>